<dbReference type="RefSeq" id="XP_011198511.2">
    <property type="nucleotide sequence ID" value="XM_011200209.4"/>
</dbReference>
<dbReference type="CTD" id="33236"/>
<evidence type="ECO:0000256" key="5">
    <source>
        <dbReference type="ARBA" id="ARBA00022840"/>
    </source>
</evidence>
<dbReference type="GO" id="GO:0005524">
    <property type="term" value="F:ATP binding"/>
    <property type="evidence" value="ECO:0007669"/>
    <property type="project" value="UniProtKB-KW"/>
</dbReference>
<keyword evidence="2 8" id="KW-0808">Transferase</keyword>
<evidence type="ECO:0000256" key="3">
    <source>
        <dbReference type="ARBA" id="ARBA00022741"/>
    </source>
</evidence>
<dbReference type="KEGG" id="bdr:105222759"/>
<evidence type="ECO:0000313" key="9">
    <source>
        <dbReference type="EMBL" id="JAC57286.1"/>
    </source>
</evidence>
<comment type="similarity">
    <text evidence="1 8">Belongs to the inositol phosphokinase (IPK) family.</text>
</comment>
<dbReference type="SUPFAM" id="SSF56104">
    <property type="entry name" value="SAICAR synthase-like"/>
    <property type="match status" value="1"/>
</dbReference>
<dbReference type="InterPro" id="IPR038286">
    <property type="entry name" value="IPK_sf"/>
</dbReference>
<dbReference type="GO" id="GO:0005737">
    <property type="term" value="C:cytoplasm"/>
    <property type="evidence" value="ECO:0007669"/>
    <property type="project" value="TreeGrafter"/>
</dbReference>
<keyword evidence="3" id="KW-0547">Nucleotide-binding</keyword>
<dbReference type="AlphaFoldDB" id="A0A034WP11"/>
<name>A0A034WP11_BACDO</name>
<keyword evidence="5" id="KW-0067">ATP-binding</keyword>
<protein>
    <recommendedName>
        <fullName evidence="8">Kinase</fullName>
        <ecNumber evidence="8">2.7.-.-</ecNumber>
    </recommendedName>
</protein>
<dbReference type="EC" id="2.7.-.-" evidence="8"/>
<dbReference type="OrthoDB" id="5958943at2759"/>
<sequence>MKSYIQMPRKVSTKMTEKHTNICAASELVEIQLPAGFAAMETQVAGHTFDTSSLGLLQDSGGCVLKPLGKPECGEREKNFYENLQEAEKSNDSNVLQLLSSFVPKYHKTVTLVVNNRQHTFLKMEDLTKGMRKPCIMDIKVGKRTWDPMASEQKRRVEEQKYVRCKQVLGLCIPGFQVYTHKDRKVLRFSKEYGKNLDSDGFRETITRFINAQNGVFRPLVFEILKQLYRIREWFKMQTLYNFYASSLLIVYDYEHLEKFLLPNDSHQGNGISQLTNGDLENNGSVNLNAQESTEYKSSNAQWVKVKMIDFAHVFPTTNQSLDTNYIFGLENLIVVFEELMNR</sequence>
<dbReference type="GO" id="GO:0008440">
    <property type="term" value="F:inositol-1,4,5-trisphosphate 3-kinase activity"/>
    <property type="evidence" value="ECO:0007669"/>
    <property type="project" value="TreeGrafter"/>
</dbReference>
<comment type="catalytic activity">
    <reaction evidence="7">
        <text>1D-myo-inositol 1,3,4,6-tetrakisphosphate + ATP = 1D-myo-inositol 1,3,4,5,6-pentakisphosphate + ADP + H(+)</text>
        <dbReference type="Rhea" id="RHEA:12717"/>
        <dbReference type="ChEBI" id="CHEBI:15378"/>
        <dbReference type="ChEBI" id="CHEBI:30616"/>
        <dbReference type="ChEBI" id="CHEBI:57660"/>
        <dbReference type="ChEBI" id="CHEBI:57733"/>
        <dbReference type="ChEBI" id="CHEBI:456216"/>
        <dbReference type="EC" id="2.7.1.140"/>
    </reaction>
</comment>
<evidence type="ECO:0000256" key="8">
    <source>
        <dbReference type="RuleBase" id="RU363090"/>
    </source>
</evidence>
<gene>
    <name evidence="9" type="primary">IPMK</name>
</gene>
<evidence type="ECO:0000256" key="4">
    <source>
        <dbReference type="ARBA" id="ARBA00022777"/>
    </source>
</evidence>
<dbReference type="Gene3D" id="3.30.470.160">
    <property type="entry name" value="Inositol polyphosphate kinase"/>
    <property type="match status" value="1"/>
</dbReference>
<dbReference type="PANTHER" id="PTHR12400:SF51">
    <property type="entry name" value="INOSITOL POLYPHOSPHATE MULTIKINASE"/>
    <property type="match status" value="1"/>
</dbReference>
<dbReference type="GO" id="GO:0032958">
    <property type="term" value="P:inositol phosphate biosynthetic process"/>
    <property type="evidence" value="ECO:0007669"/>
    <property type="project" value="InterPro"/>
</dbReference>
<dbReference type="GO" id="GO:0047326">
    <property type="term" value="F:inositol-1,3,4,6-tetrakisphosphate 5-kinase activity"/>
    <property type="evidence" value="ECO:0007669"/>
    <property type="project" value="RHEA"/>
</dbReference>
<evidence type="ECO:0000256" key="2">
    <source>
        <dbReference type="ARBA" id="ARBA00022679"/>
    </source>
</evidence>
<dbReference type="GeneID" id="105222759"/>
<accession>A0A034WP11</accession>
<dbReference type="InterPro" id="IPR005522">
    <property type="entry name" value="IPK"/>
</dbReference>
<dbReference type="PANTHER" id="PTHR12400">
    <property type="entry name" value="INOSITOL POLYPHOSPHATE KINASE"/>
    <property type="match status" value="1"/>
</dbReference>
<dbReference type="EMBL" id="GAKP01001666">
    <property type="protein sequence ID" value="JAC57286.1"/>
    <property type="molecule type" value="Transcribed_RNA"/>
</dbReference>
<dbReference type="GO" id="GO:0005634">
    <property type="term" value="C:nucleus"/>
    <property type="evidence" value="ECO:0007669"/>
    <property type="project" value="TreeGrafter"/>
</dbReference>
<comment type="catalytic activity">
    <reaction evidence="6">
        <text>1D-myo-inositol 1,4,5-trisphosphate + 2 ATP = 1D-myo-inositol 1,3,4,5,6-pentakisphosphate + 2 ADP + 2 H(+)</text>
        <dbReference type="Rhea" id="RHEA:32359"/>
        <dbReference type="ChEBI" id="CHEBI:15378"/>
        <dbReference type="ChEBI" id="CHEBI:30616"/>
        <dbReference type="ChEBI" id="CHEBI:57733"/>
        <dbReference type="ChEBI" id="CHEBI:203600"/>
        <dbReference type="ChEBI" id="CHEBI:456216"/>
        <dbReference type="EC" id="2.7.1.151"/>
    </reaction>
</comment>
<evidence type="ECO:0000256" key="7">
    <source>
        <dbReference type="ARBA" id="ARBA00036525"/>
    </source>
</evidence>
<dbReference type="Pfam" id="PF03770">
    <property type="entry name" value="IPK"/>
    <property type="match status" value="1"/>
</dbReference>
<reference evidence="9" key="1">
    <citation type="journal article" date="2014" name="BMC Genomics">
        <title>Characterizing the developmental transcriptome of the oriental fruit fly, Bactrocera dorsalis (Diptera: Tephritidae) through comparative genomic analysis with Drosophila melanogaster utilizing modENCODE datasets.</title>
        <authorList>
            <person name="Geib S.M."/>
            <person name="Calla B."/>
            <person name="Hall B."/>
            <person name="Hou S."/>
            <person name="Manoukis N.C."/>
        </authorList>
    </citation>
    <scope>NUCLEOTIDE SEQUENCE</scope>
    <source>
        <strain evidence="9">Punador</strain>
    </source>
</reference>
<organism evidence="9">
    <name type="scientific">Bactrocera dorsalis</name>
    <name type="common">Oriental fruit fly</name>
    <name type="synonym">Dacus dorsalis</name>
    <dbReference type="NCBI Taxonomy" id="27457"/>
    <lineage>
        <taxon>Eukaryota</taxon>
        <taxon>Metazoa</taxon>
        <taxon>Ecdysozoa</taxon>
        <taxon>Arthropoda</taxon>
        <taxon>Hexapoda</taxon>
        <taxon>Insecta</taxon>
        <taxon>Pterygota</taxon>
        <taxon>Neoptera</taxon>
        <taxon>Endopterygota</taxon>
        <taxon>Diptera</taxon>
        <taxon>Brachycera</taxon>
        <taxon>Muscomorpha</taxon>
        <taxon>Tephritoidea</taxon>
        <taxon>Tephritidae</taxon>
        <taxon>Bactrocera</taxon>
        <taxon>Bactrocera</taxon>
    </lineage>
</organism>
<evidence type="ECO:0000256" key="1">
    <source>
        <dbReference type="ARBA" id="ARBA00007374"/>
    </source>
</evidence>
<evidence type="ECO:0000256" key="6">
    <source>
        <dbReference type="ARBA" id="ARBA00036164"/>
    </source>
</evidence>
<keyword evidence="4 8" id="KW-0418">Kinase</keyword>
<proteinExistence type="inferred from homology"/>